<dbReference type="GO" id="GO:0005975">
    <property type="term" value="P:carbohydrate metabolic process"/>
    <property type="evidence" value="ECO:0007669"/>
    <property type="project" value="InterPro"/>
</dbReference>
<evidence type="ECO:0000313" key="1">
    <source>
        <dbReference type="EMBL" id="RKT47413.1"/>
    </source>
</evidence>
<evidence type="ECO:0000313" key="2">
    <source>
        <dbReference type="Proteomes" id="UP000274556"/>
    </source>
</evidence>
<dbReference type="Proteomes" id="UP000274556">
    <property type="component" value="Unassembled WGS sequence"/>
</dbReference>
<evidence type="ECO:0008006" key="3">
    <source>
        <dbReference type="Google" id="ProtNLM"/>
    </source>
</evidence>
<organism evidence="1 2">
    <name type="scientific">Thiocapsa rosea</name>
    <dbReference type="NCBI Taxonomy" id="69360"/>
    <lineage>
        <taxon>Bacteria</taxon>
        <taxon>Pseudomonadati</taxon>
        <taxon>Pseudomonadota</taxon>
        <taxon>Gammaproteobacteria</taxon>
        <taxon>Chromatiales</taxon>
        <taxon>Chromatiaceae</taxon>
        <taxon>Thiocapsa</taxon>
    </lineage>
</organism>
<dbReference type="EMBL" id="RBXL01000001">
    <property type="protein sequence ID" value="RKT47413.1"/>
    <property type="molecule type" value="Genomic_DNA"/>
</dbReference>
<keyword evidence="2" id="KW-1185">Reference proteome</keyword>
<comment type="caution">
    <text evidence="1">The sequence shown here is derived from an EMBL/GenBank/DDBJ whole genome shotgun (WGS) entry which is preliminary data.</text>
</comment>
<proteinExistence type="predicted"/>
<sequence>MTVFELMERGARGFLDRQLPDGSFPPGHNGPYYDQELPVRNTAHVMILLLRVHEITGEQRFRDAALRALGYVTAAERRPMGAAYWMRENPQKDFSNGLIGPAWIIEALVFAGRALEDSRLTDLAGTLFLLHPFDPSTARWETVNVDGSYAGVDRTFNHQLWFAAAGGLLKSNGLVAERVERFLDALGDNLKVYPNGLIMHPLGGISRLWVRGEIKRFAKRLAKRSNRNAVDPVVNKAIGYHAFNTYAFGLLSKSFPGNGFWSSERFGRLVGFLKDPTYLDGLEVFCCAGGGNGKTLPFNRFGYPYNPPGIEVAFTIQSFGSLFGEEGPRLISEWIGRQLERTYDSQVGLMVRNTDDPATLSARVYEAVRLEDHAVLGGGAR</sequence>
<dbReference type="SUPFAM" id="SSF48208">
    <property type="entry name" value="Six-hairpin glycosidases"/>
    <property type="match status" value="1"/>
</dbReference>
<dbReference type="InterPro" id="IPR008928">
    <property type="entry name" value="6-hairpin_glycosidase_sf"/>
</dbReference>
<accession>A0A495VFQ4</accession>
<reference evidence="1 2" key="1">
    <citation type="submission" date="2018-10" db="EMBL/GenBank/DDBJ databases">
        <title>Genomic Encyclopedia of Archaeal and Bacterial Type Strains, Phase II (KMG-II): from individual species to whole genera.</title>
        <authorList>
            <person name="Goeker M."/>
        </authorList>
    </citation>
    <scope>NUCLEOTIDE SEQUENCE [LARGE SCALE GENOMIC DNA]</scope>
    <source>
        <strain evidence="1 2">DSM 235</strain>
    </source>
</reference>
<protein>
    <recommendedName>
        <fullName evidence="3">Agl cluster protein AglQ</fullName>
    </recommendedName>
</protein>
<gene>
    <name evidence="1" type="ORF">BDD21_4982</name>
</gene>
<name>A0A495VFQ4_9GAMM</name>
<dbReference type="AlphaFoldDB" id="A0A495VFQ4"/>